<name>A0AAE3ID68_9EURY</name>
<dbReference type="RefSeq" id="WP_315909842.1">
    <property type="nucleotide sequence ID" value="NZ_JAOPKC010000020.1"/>
</dbReference>
<gene>
    <name evidence="6" type="ORF">OB914_14365</name>
    <name evidence="5" type="ORF">OB916_13630</name>
</gene>
<reference evidence="6" key="1">
    <citation type="submission" date="2023-02" db="EMBL/GenBank/DDBJ databases">
        <title>Enrichment on poylsaccharides allowed isolation of novel metabolic and taxonomic groups of Haloarchaea.</title>
        <authorList>
            <person name="Sorokin D.Y."/>
            <person name="Elcheninov A.G."/>
            <person name="Khizhniak T.V."/>
            <person name="Kolganova T.V."/>
            <person name="Kublanov I.V."/>
        </authorList>
    </citation>
    <scope>NUCLEOTIDE SEQUENCE</scope>
    <source>
        <strain evidence="5 7">HArc-curdl5-1</strain>
        <strain evidence="6">HArc-curdl7</strain>
    </source>
</reference>
<evidence type="ECO:0000259" key="3">
    <source>
        <dbReference type="Pfam" id="PF04967"/>
    </source>
</evidence>
<dbReference type="PANTHER" id="PTHR34236">
    <property type="entry name" value="DIMETHYL SULFOXIDE REDUCTASE TRANSCRIPTIONAL ACTIVATOR"/>
    <property type="match status" value="1"/>
</dbReference>
<keyword evidence="2" id="KW-0804">Transcription</keyword>
<feature type="domain" description="Bacterioopsin transcriptional activator GAF and HTH associated" evidence="4">
    <location>
        <begin position="40"/>
        <end position="146"/>
    </location>
</feature>
<dbReference type="PANTHER" id="PTHR34236:SF1">
    <property type="entry name" value="DIMETHYL SULFOXIDE REDUCTASE TRANSCRIPTIONAL ACTIVATOR"/>
    <property type="match status" value="1"/>
</dbReference>
<comment type="caution">
    <text evidence="6">The sequence shown here is derived from an EMBL/GenBank/DDBJ whole genome shotgun (WGS) entry which is preliminary data.</text>
</comment>
<accession>A0AAE3ID68</accession>
<evidence type="ECO:0000313" key="5">
    <source>
        <dbReference type="EMBL" id="MCU4719090.1"/>
    </source>
</evidence>
<dbReference type="InterPro" id="IPR031803">
    <property type="entry name" value="BAT_GAF/HTH-assoc"/>
</dbReference>
<dbReference type="Pfam" id="PF15915">
    <property type="entry name" value="BAT"/>
    <property type="match status" value="1"/>
</dbReference>
<evidence type="ECO:0000256" key="1">
    <source>
        <dbReference type="ARBA" id="ARBA00023015"/>
    </source>
</evidence>
<feature type="domain" description="HTH bat-type" evidence="3">
    <location>
        <begin position="163"/>
        <end position="215"/>
    </location>
</feature>
<dbReference type="InterPro" id="IPR007050">
    <property type="entry name" value="HTH_bacterioopsin"/>
</dbReference>
<proteinExistence type="predicted"/>
<evidence type="ECO:0000256" key="2">
    <source>
        <dbReference type="ARBA" id="ARBA00023163"/>
    </source>
</evidence>
<evidence type="ECO:0000313" key="7">
    <source>
        <dbReference type="Proteomes" id="UP001208186"/>
    </source>
</evidence>
<protein>
    <submittedName>
        <fullName evidence="6">Helix-turn-helix domain-containing protein</fullName>
    </submittedName>
</protein>
<dbReference type="AlphaFoldDB" id="A0AAE3ID68"/>
<dbReference type="Pfam" id="PF04967">
    <property type="entry name" value="HTH_10"/>
    <property type="match status" value="1"/>
</dbReference>
<dbReference type="Proteomes" id="UP001208186">
    <property type="component" value="Unassembled WGS sequence"/>
</dbReference>
<dbReference type="EMBL" id="JAOPKD010000020">
    <property type="protein sequence ID" value="MCU4728137.1"/>
    <property type="molecule type" value="Genomic_DNA"/>
</dbReference>
<keyword evidence="1" id="KW-0805">Transcription regulation</keyword>
<dbReference type="EMBL" id="JAOPKC010000020">
    <property type="protein sequence ID" value="MCU4719090.1"/>
    <property type="molecule type" value="Genomic_DNA"/>
</dbReference>
<keyword evidence="7" id="KW-1185">Reference proteome</keyword>
<organism evidence="6 8">
    <name type="scientific">Halapricum hydrolyticum</name>
    <dbReference type="NCBI Taxonomy" id="2979991"/>
    <lineage>
        <taxon>Archaea</taxon>
        <taxon>Methanobacteriati</taxon>
        <taxon>Methanobacteriota</taxon>
        <taxon>Stenosarchaea group</taxon>
        <taxon>Halobacteria</taxon>
        <taxon>Halobacteriales</taxon>
        <taxon>Haloarculaceae</taxon>
        <taxon>Halapricum</taxon>
    </lineage>
</organism>
<evidence type="ECO:0000259" key="4">
    <source>
        <dbReference type="Pfam" id="PF15915"/>
    </source>
</evidence>
<sequence length="221" mass="25152">MSVVGVVRLHENLILFEETFGVDHGVEAKLGDFHYVSDQDGNRQYVFFLWCSGDDLDAFDAALAADGTVTERYVVTETGEKALYCVRTRWFPPEQPLVFPLFRKLDVTVIEARRDADGLHLQARFPSRDALREFRREASAIADRVNVERLYVERAAKNPQRKLTGRQREALVLAYDRGYFETPSQATLEDLSAEFGVTPQTLSRHIRDGVEKLVEDAVAEQ</sequence>
<evidence type="ECO:0000313" key="8">
    <source>
        <dbReference type="Proteomes" id="UP001209746"/>
    </source>
</evidence>
<evidence type="ECO:0000313" key="6">
    <source>
        <dbReference type="EMBL" id="MCU4728137.1"/>
    </source>
</evidence>
<dbReference type="Proteomes" id="UP001209746">
    <property type="component" value="Unassembled WGS sequence"/>
</dbReference>